<dbReference type="InterPro" id="IPR058730">
    <property type="entry name" value="U-box_ZFPL1-like"/>
</dbReference>
<evidence type="ECO:0000256" key="2">
    <source>
        <dbReference type="ARBA" id="ARBA00005561"/>
    </source>
</evidence>
<evidence type="ECO:0000256" key="6">
    <source>
        <dbReference type="ARBA" id="ARBA00022833"/>
    </source>
</evidence>
<dbReference type="SUPFAM" id="SSF57850">
    <property type="entry name" value="RING/U-box"/>
    <property type="match status" value="1"/>
</dbReference>
<dbReference type="GO" id="GO:0016020">
    <property type="term" value="C:membrane"/>
    <property type="evidence" value="ECO:0007669"/>
    <property type="project" value="UniProtKB-SubCell"/>
</dbReference>
<feature type="region of interest" description="Disordered" evidence="10">
    <location>
        <begin position="142"/>
        <end position="177"/>
    </location>
</feature>
<dbReference type="InterPro" id="IPR058731">
    <property type="entry name" value="Znf-B_box_ZFPL1-like"/>
</dbReference>
<dbReference type="GO" id="GO:0005794">
    <property type="term" value="C:Golgi apparatus"/>
    <property type="evidence" value="ECO:0007669"/>
    <property type="project" value="TreeGrafter"/>
</dbReference>
<evidence type="ECO:0000256" key="3">
    <source>
        <dbReference type="ARBA" id="ARBA00022692"/>
    </source>
</evidence>
<reference evidence="14" key="2">
    <citation type="submission" date="2025-08" db="UniProtKB">
        <authorList>
            <consortium name="RefSeq"/>
        </authorList>
    </citation>
    <scope>IDENTIFICATION</scope>
    <source>
        <tissue evidence="14">Etiolated seedlings</tissue>
    </source>
</reference>
<dbReference type="PANTHER" id="PTHR12981:SF0">
    <property type="entry name" value="ZINC FINGER PROTEIN-LIKE 1"/>
    <property type="match status" value="1"/>
</dbReference>
<sequence length="333" mass="36680">MVVCKCRKATKLYCFVHKVPVCGECICFPEHQICVIRTYSEWVIDGEYDWPPKCCQCQAVLEEGSGSQTTRLGCLHVIHTNCLVSHIKSFPPHTAPAGYVCPSCSTSIWPPKSVKDSGSRLHSKLKEAIMLTGMEKNIFGNHPVSLSGTDSRSPPPAFSSDPLISRENLGNSESVDGSKLSKLTVTDIVEIDDANSSGNFIKSSSPVGPGATTRKGSLHADRQNSEISYYADDEDANRKKYTKRGPFHHKFLRALLPFWSTALPTLPVTAPPRKDGSNATEASEVRTRHPKSSRMDPRKILLLIAIMACMATMGILYYRLVQRGPGEELLNDE</sequence>
<dbReference type="Pfam" id="PF25998">
    <property type="entry name" value="U-box_ZFPL1"/>
    <property type="match status" value="1"/>
</dbReference>
<keyword evidence="3 11" id="KW-0812">Transmembrane</keyword>
<evidence type="ECO:0000256" key="5">
    <source>
        <dbReference type="ARBA" id="ARBA00022771"/>
    </source>
</evidence>
<keyword evidence="5 9" id="KW-0863">Zinc-finger</keyword>
<organism evidence="13 14">
    <name type="scientific">Cicer arietinum</name>
    <name type="common">Chickpea</name>
    <name type="synonym">Garbanzo</name>
    <dbReference type="NCBI Taxonomy" id="3827"/>
    <lineage>
        <taxon>Eukaryota</taxon>
        <taxon>Viridiplantae</taxon>
        <taxon>Streptophyta</taxon>
        <taxon>Embryophyta</taxon>
        <taxon>Tracheophyta</taxon>
        <taxon>Spermatophyta</taxon>
        <taxon>Magnoliopsida</taxon>
        <taxon>eudicotyledons</taxon>
        <taxon>Gunneridae</taxon>
        <taxon>Pentapetalae</taxon>
        <taxon>rosids</taxon>
        <taxon>fabids</taxon>
        <taxon>Fabales</taxon>
        <taxon>Fabaceae</taxon>
        <taxon>Papilionoideae</taxon>
        <taxon>50 kb inversion clade</taxon>
        <taxon>NPAAA clade</taxon>
        <taxon>Hologalegina</taxon>
        <taxon>IRL clade</taxon>
        <taxon>Cicereae</taxon>
        <taxon>Cicer</taxon>
    </lineage>
</organism>
<evidence type="ECO:0000313" key="14">
    <source>
        <dbReference type="RefSeq" id="XP_004496879.1"/>
    </source>
</evidence>
<evidence type="ECO:0000256" key="4">
    <source>
        <dbReference type="ARBA" id="ARBA00022723"/>
    </source>
</evidence>
<dbReference type="PROSITE" id="PS50089">
    <property type="entry name" value="ZF_RING_2"/>
    <property type="match status" value="1"/>
</dbReference>
<evidence type="ECO:0000256" key="7">
    <source>
        <dbReference type="ARBA" id="ARBA00022989"/>
    </source>
</evidence>
<gene>
    <name evidence="14" type="primary">LOC101491666</name>
</gene>
<feature type="domain" description="RING-type" evidence="12">
    <location>
        <begin position="54"/>
        <end position="105"/>
    </location>
</feature>
<feature type="region of interest" description="Disordered" evidence="10">
    <location>
        <begin position="200"/>
        <end position="220"/>
    </location>
</feature>
<feature type="transmembrane region" description="Helical" evidence="11">
    <location>
        <begin position="300"/>
        <end position="320"/>
    </location>
</feature>
<evidence type="ECO:0000313" key="13">
    <source>
        <dbReference type="Proteomes" id="UP000087171"/>
    </source>
</evidence>
<dbReference type="Pfam" id="PF25993">
    <property type="entry name" value="zf-B_box_ZFPL1"/>
    <property type="match status" value="1"/>
</dbReference>
<dbReference type="GO" id="GO:0008270">
    <property type="term" value="F:zinc ion binding"/>
    <property type="evidence" value="ECO:0007669"/>
    <property type="project" value="UniProtKB-KW"/>
</dbReference>
<dbReference type="InterPro" id="IPR039043">
    <property type="entry name" value="ZFPL1"/>
</dbReference>
<keyword evidence="4" id="KW-0479">Metal-binding</keyword>
<evidence type="ECO:0000256" key="9">
    <source>
        <dbReference type="PROSITE-ProRule" id="PRU00175"/>
    </source>
</evidence>
<name>A0A1S2Y0K0_CICAR</name>
<comment type="subcellular location">
    <subcellularLocation>
        <location evidence="1">Membrane</location>
        <topology evidence="1">Single-pass membrane protein</topology>
    </subcellularLocation>
</comment>
<keyword evidence="8 11" id="KW-0472">Membrane</keyword>
<evidence type="ECO:0000256" key="11">
    <source>
        <dbReference type="SAM" id="Phobius"/>
    </source>
</evidence>
<accession>A0A1S2Y0K0</accession>
<dbReference type="OrthoDB" id="1916590at2759"/>
<evidence type="ECO:0000259" key="12">
    <source>
        <dbReference type="PROSITE" id="PS50089"/>
    </source>
</evidence>
<dbReference type="RefSeq" id="XP_004496879.1">
    <property type="nucleotide sequence ID" value="XM_004496822.3"/>
</dbReference>
<keyword evidence="7 11" id="KW-1133">Transmembrane helix</keyword>
<evidence type="ECO:0000256" key="10">
    <source>
        <dbReference type="SAM" id="MobiDB-lite"/>
    </source>
</evidence>
<dbReference type="PANTHER" id="PTHR12981">
    <property type="entry name" value="ZINC FINGER PROTEIN-LIKE 1"/>
    <property type="match status" value="1"/>
</dbReference>
<dbReference type="KEGG" id="cam:101491666"/>
<proteinExistence type="inferred from homology"/>
<evidence type="ECO:0000256" key="1">
    <source>
        <dbReference type="ARBA" id="ARBA00004167"/>
    </source>
</evidence>
<dbReference type="PaxDb" id="3827-XP_004496879.1"/>
<comment type="similarity">
    <text evidence="2">Belongs to the ZFPL1 family.</text>
</comment>
<feature type="compositionally biased region" description="Basic and acidic residues" evidence="10">
    <location>
        <begin position="283"/>
        <end position="293"/>
    </location>
</feature>
<keyword evidence="13" id="KW-1185">Reference proteome</keyword>
<dbReference type="AlphaFoldDB" id="A0A1S2Y0K0"/>
<feature type="region of interest" description="Disordered" evidence="10">
    <location>
        <begin position="269"/>
        <end position="293"/>
    </location>
</feature>
<dbReference type="Proteomes" id="UP000087171">
    <property type="component" value="Chromosome Ca4"/>
</dbReference>
<dbReference type="STRING" id="3827.A0A1S2Y0K0"/>
<dbReference type="eggNOG" id="KOG3970">
    <property type="taxonomic scope" value="Eukaryota"/>
</dbReference>
<keyword evidence="6" id="KW-0862">Zinc</keyword>
<dbReference type="InterPro" id="IPR001841">
    <property type="entry name" value="Znf_RING"/>
</dbReference>
<dbReference type="GeneID" id="101491666"/>
<reference evidence="13" key="1">
    <citation type="journal article" date="2013" name="Nat. Biotechnol.">
        <title>Draft genome sequence of chickpea (Cicer arietinum) provides a resource for trait improvement.</title>
        <authorList>
            <person name="Varshney R.K."/>
            <person name="Song C."/>
            <person name="Saxena R.K."/>
            <person name="Azam S."/>
            <person name="Yu S."/>
            <person name="Sharpe A.G."/>
            <person name="Cannon S."/>
            <person name="Baek J."/>
            <person name="Rosen B.D."/>
            <person name="Tar'an B."/>
            <person name="Millan T."/>
            <person name="Zhang X."/>
            <person name="Ramsay L.D."/>
            <person name="Iwata A."/>
            <person name="Wang Y."/>
            <person name="Nelson W."/>
            <person name="Farmer A.D."/>
            <person name="Gaur P.M."/>
            <person name="Soderlund C."/>
            <person name="Penmetsa R.V."/>
            <person name="Xu C."/>
            <person name="Bharti A.K."/>
            <person name="He W."/>
            <person name="Winter P."/>
            <person name="Zhao S."/>
            <person name="Hane J.K."/>
            <person name="Carrasquilla-Garcia N."/>
            <person name="Condie J.A."/>
            <person name="Upadhyaya H.D."/>
            <person name="Luo M.C."/>
            <person name="Thudi M."/>
            <person name="Gowda C.L."/>
            <person name="Singh N.P."/>
            <person name="Lichtenzveig J."/>
            <person name="Gali K.K."/>
            <person name="Rubio J."/>
            <person name="Nadarajan N."/>
            <person name="Dolezel J."/>
            <person name="Bansal K.C."/>
            <person name="Xu X."/>
            <person name="Edwards D."/>
            <person name="Zhang G."/>
            <person name="Kahl G."/>
            <person name="Gil J."/>
            <person name="Singh K.B."/>
            <person name="Datta S.K."/>
            <person name="Jackson S.A."/>
            <person name="Wang J."/>
            <person name="Cook D.R."/>
        </authorList>
    </citation>
    <scope>NUCLEOTIDE SEQUENCE [LARGE SCALE GENOMIC DNA]</scope>
    <source>
        <strain evidence="13">cv. CDC Frontier</strain>
    </source>
</reference>
<protein>
    <submittedName>
        <fullName evidence="14">Zinc finger protein-like 1 homolog</fullName>
    </submittedName>
</protein>
<evidence type="ECO:0000256" key="8">
    <source>
        <dbReference type="ARBA" id="ARBA00023136"/>
    </source>
</evidence>